<comment type="caution">
    <text evidence="3">The sequence shown here is derived from an EMBL/GenBank/DDBJ whole genome shotgun (WGS) entry which is preliminary data.</text>
</comment>
<evidence type="ECO:0000256" key="1">
    <source>
        <dbReference type="SAM" id="SignalP"/>
    </source>
</evidence>
<organism evidence="3 4">
    <name type="scientific">Segatella copri</name>
    <dbReference type="NCBI Taxonomy" id="165179"/>
    <lineage>
        <taxon>Bacteria</taxon>
        <taxon>Pseudomonadati</taxon>
        <taxon>Bacteroidota</taxon>
        <taxon>Bacteroidia</taxon>
        <taxon>Bacteroidales</taxon>
        <taxon>Prevotellaceae</taxon>
        <taxon>Segatella</taxon>
    </lineage>
</organism>
<dbReference type="RefSeq" id="WP_153121986.1">
    <property type="nucleotide sequence ID" value="NZ_VZCB01000014.1"/>
</dbReference>
<name>A0A6G1TWZ5_9BACT</name>
<dbReference type="EMBL" id="VZCB01000014">
    <property type="protein sequence ID" value="MQN79676.1"/>
    <property type="molecule type" value="Genomic_DNA"/>
</dbReference>
<keyword evidence="1" id="KW-0732">Signal</keyword>
<proteinExistence type="predicted"/>
<evidence type="ECO:0000313" key="4">
    <source>
        <dbReference type="Proteomes" id="UP000480425"/>
    </source>
</evidence>
<evidence type="ECO:0000313" key="3">
    <source>
        <dbReference type="EMBL" id="MQN79676.1"/>
    </source>
</evidence>
<gene>
    <name evidence="3" type="ORF">F7D73_01580</name>
</gene>
<feature type="domain" description="Outer membrane protein beta-barrel" evidence="2">
    <location>
        <begin position="19"/>
        <end position="202"/>
    </location>
</feature>
<dbReference type="InterPro" id="IPR025665">
    <property type="entry name" value="Beta-barrel_OMP_2"/>
</dbReference>
<dbReference type="Proteomes" id="UP000480425">
    <property type="component" value="Unassembled WGS sequence"/>
</dbReference>
<protein>
    <submittedName>
        <fullName evidence="3">PorT family protein</fullName>
    </submittedName>
</protein>
<reference evidence="3 4" key="1">
    <citation type="submission" date="2019-09" db="EMBL/GenBank/DDBJ databases">
        <title>Distinct polysaccharide growth profiles of human intestinal Prevotella copri isolates.</title>
        <authorList>
            <person name="Fehlner-Peach H."/>
            <person name="Magnabosco C."/>
            <person name="Raghavan V."/>
            <person name="Scher J.U."/>
            <person name="Tett A."/>
            <person name="Cox L.M."/>
            <person name="Gottsegen C."/>
            <person name="Watters A."/>
            <person name="Wiltshire- Gordon J.D."/>
            <person name="Segata N."/>
            <person name="Bonneau R."/>
            <person name="Littman D.R."/>
        </authorList>
    </citation>
    <scope>NUCLEOTIDE SEQUENCE [LARGE SCALE GENOMIC DNA]</scope>
    <source>
        <strain evidence="4">iA622</strain>
    </source>
</reference>
<sequence length="236" mass="26042">MKHIITVVIMMLLPMWTTAQNESRHVSVIPHAGVTIAKMNGAALTVAEKWKAGYTVGASVEFPLSQNFSLLTGADFSLIGTGLEKQKEKYASADEKLDVTYLSVPLQIKTYFSGVKGLAAHIGVQAGILLSAKDKMTIHSIRTMNLGNDISSMYLWESYQEKKSEDVSSKFRNVVIGIPLGVSYEWRHITLDASYCFELRQAISLKTDNPGGWGFNDSPTARNHAIYITAGYKFTL</sequence>
<dbReference type="Pfam" id="PF13568">
    <property type="entry name" value="OMP_b-brl_2"/>
    <property type="match status" value="1"/>
</dbReference>
<accession>A0A6G1TWZ5</accession>
<dbReference type="AlphaFoldDB" id="A0A6G1TWZ5"/>
<evidence type="ECO:0000259" key="2">
    <source>
        <dbReference type="Pfam" id="PF13568"/>
    </source>
</evidence>
<feature type="signal peptide" evidence="1">
    <location>
        <begin position="1"/>
        <end position="19"/>
    </location>
</feature>
<dbReference type="OrthoDB" id="1068800at2"/>
<feature type="chain" id="PRO_5026153181" evidence="1">
    <location>
        <begin position="20"/>
        <end position="236"/>
    </location>
</feature>